<dbReference type="GO" id="GO:0003700">
    <property type="term" value="F:DNA-binding transcription factor activity"/>
    <property type="evidence" value="ECO:0007669"/>
    <property type="project" value="InterPro"/>
</dbReference>
<comment type="caution">
    <text evidence="3">The sequence shown here is derived from an EMBL/GenBank/DDBJ whole genome shotgun (WGS) entry which is preliminary data.</text>
</comment>
<dbReference type="SUPFAM" id="SSF46785">
    <property type="entry name" value="Winged helix' DNA-binding domain"/>
    <property type="match status" value="1"/>
</dbReference>
<dbReference type="InterPro" id="IPR000835">
    <property type="entry name" value="HTH_MarR-typ"/>
</dbReference>
<dbReference type="PANTHER" id="PTHR33164:SF103">
    <property type="entry name" value="REGULATORY PROTEIN MARR"/>
    <property type="match status" value="1"/>
</dbReference>
<dbReference type="SMART" id="SM00347">
    <property type="entry name" value="HTH_MARR"/>
    <property type="match status" value="1"/>
</dbReference>
<accession>A0A8T6R759</accession>
<dbReference type="PROSITE" id="PS50995">
    <property type="entry name" value="HTH_MARR_2"/>
    <property type="match status" value="1"/>
</dbReference>
<evidence type="ECO:0000256" key="1">
    <source>
        <dbReference type="SAM" id="MobiDB-lite"/>
    </source>
</evidence>
<dbReference type="AlphaFoldDB" id="A0A8T6R759"/>
<dbReference type="PANTHER" id="PTHR33164">
    <property type="entry name" value="TRANSCRIPTIONAL REGULATOR, MARR FAMILY"/>
    <property type="match status" value="1"/>
</dbReference>
<dbReference type="InterPro" id="IPR036388">
    <property type="entry name" value="WH-like_DNA-bd_sf"/>
</dbReference>
<feature type="domain" description="HTH marR-type" evidence="2">
    <location>
        <begin position="39"/>
        <end position="171"/>
    </location>
</feature>
<dbReference type="PRINTS" id="PR00598">
    <property type="entry name" value="HTHMARR"/>
</dbReference>
<protein>
    <submittedName>
        <fullName evidence="3">MarR family transcriptional regulator</fullName>
    </submittedName>
</protein>
<feature type="region of interest" description="Disordered" evidence="1">
    <location>
        <begin position="1"/>
        <end position="36"/>
    </location>
</feature>
<sequence>MRGSSRSDIVRLPHNEPNARPGGSIPAVHPHHDDRPAAELDLGDLVIRLARDLRRRGMVAFEPYDLAPHHVRALRTVAHEGTMRLGELAQHLRVAPRSVTDVVDALEDRGLLRRSPDPTDRRAQVVAVTDEGAALLDEVGAARRAAAETSFGRLSDRDRAILRRILERLDAAD</sequence>
<dbReference type="Pfam" id="PF01047">
    <property type="entry name" value="MarR"/>
    <property type="match status" value="1"/>
</dbReference>
<gene>
    <name evidence="3" type="ORF">EPD83_016135</name>
</gene>
<name>A0A8T6R759_9MICO</name>
<dbReference type="InterPro" id="IPR036390">
    <property type="entry name" value="WH_DNA-bd_sf"/>
</dbReference>
<dbReference type="GO" id="GO:0006950">
    <property type="term" value="P:response to stress"/>
    <property type="evidence" value="ECO:0007669"/>
    <property type="project" value="TreeGrafter"/>
</dbReference>
<organism evidence="3 4">
    <name type="scientific">Phycicoccus flavus</name>
    <dbReference type="NCBI Taxonomy" id="2502783"/>
    <lineage>
        <taxon>Bacteria</taxon>
        <taxon>Bacillati</taxon>
        <taxon>Actinomycetota</taxon>
        <taxon>Actinomycetes</taxon>
        <taxon>Micrococcales</taxon>
        <taxon>Intrasporangiaceae</taxon>
        <taxon>Phycicoccus</taxon>
    </lineage>
</organism>
<evidence type="ECO:0000313" key="3">
    <source>
        <dbReference type="EMBL" id="NHA69572.1"/>
    </source>
</evidence>
<dbReference type="EMBL" id="SAYU02000065">
    <property type="protein sequence ID" value="NHA69572.1"/>
    <property type="molecule type" value="Genomic_DNA"/>
</dbReference>
<dbReference type="Gene3D" id="1.10.10.10">
    <property type="entry name" value="Winged helix-like DNA-binding domain superfamily/Winged helix DNA-binding domain"/>
    <property type="match status" value="1"/>
</dbReference>
<evidence type="ECO:0000259" key="2">
    <source>
        <dbReference type="PROSITE" id="PS50995"/>
    </source>
</evidence>
<reference evidence="3" key="1">
    <citation type="submission" date="2020-03" db="EMBL/GenBank/DDBJ databases">
        <title>Phycicoccus flavus sp. nov., a novel endophytic actinobacterium isolated from branch of Kandelia candel.</title>
        <authorList>
            <person name="Tuo L."/>
        </authorList>
    </citation>
    <scope>NUCLEOTIDE SEQUENCE</scope>
    <source>
        <strain evidence="3">CMS6Z-2</strain>
    </source>
</reference>
<dbReference type="InterPro" id="IPR039422">
    <property type="entry name" value="MarR/SlyA-like"/>
</dbReference>
<evidence type="ECO:0000313" key="4">
    <source>
        <dbReference type="Proteomes" id="UP000287866"/>
    </source>
</evidence>
<dbReference type="Proteomes" id="UP000287866">
    <property type="component" value="Unassembled WGS sequence"/>
</dbReference>
<keyword evidence="4" id="KW-1185">Reference proteome</keyword>
<proteinExistence type="predicted"/>